<proteinExistence type="predicted"/>
<organism evidence="1 2">
    <name type="scientific">Bradyrhizobium diazoefficiens</name>
    <dbReference type="NCBI Taxonomy" id="1355477"/>
    <lineage>
        <taxon>Bacteria</taxon>
        <taxon>Pseudomonadati</taxon>
        <taxon>Pseudomonadota</taxon>
        <taxon>Alphaproteobacteria</taxon>
        <taxon>Hyphomicrobiales</taxon>
        <taxon>Nitrobacteraceae</taxon>
        <taxon>Bradyrhizobium</taxon>
    </lineage>
</organism>
<reference evidence="1 2" key="1">
    <citation type="submission" date="2014-11" db="EMBL/GenBank/DDBJ databases">
        <title>Symbiosis island explosion on the genome of extra-slow-growing strains of soybean bradyrhizobia with massive insertion sequences.</title>
        <authorList>
            <person name="Iida T."/>
            <person name="Minamisawa K."/>
        </authorList>
    </citation>
    <scope>NUCLEOTIDE SEQUENCE [LARGE SCALE GENOMIC DNA]</scope>
    <source>
        <strain evidence="1 2">NK6</strain>
    </source>
</reference>
<name>A0A0E4BSG4_9BRAD</name>
<protein>
    <submittedName>
        <fullName evidence="1">Uncharacterized protein</fullName>
    </submittedName>
</protein>
<evidence type="ECO:0000313" key="1">
    <source>
        <dbReference type="EMBL" id="BAR58851.1"/>
    </source>
</evidence>
<sequence length="136" mass="15459">MTLYEHLPVDIRETVDALVVELKPQPWPARFLALIGLLGEKLEAMTEREPWNLIQQWTALMTATLEHMQPDSSVVECVGLMSISFNDQWRAQALGQIERDPTVLDRLVAACPDWGDIVDSVLEANQRRPIKAIRAR</sequence>
<gene>
    <name evidence="1" type="ORF">NK6_5694</name>
</gene>
<dbReference type="AlphaFoldDB" id="A0A0E4BSG4"/>
<dbReference type="EMBL" id="AP014685">
    <property type="protein sequence ID" value="BAR58851.1"/>
    <property type="molecule type" value="Genomic_DNA"/>
</dbReference>
<dbReference type="RefSeq" id="WP_060910524.1">
    <property type="nucleotide sequence ID" value="NZ_JAFCKD010000113.1"/>
</dbReference>
<evidence type="ECO:0000313" key="2">
    <source>
        <dbReference type="Proteomes" id="UP000063308"/>
    </source>
</evidence>
<accession>A0A0E4BSG4</accession>
<dbReference type="Proteomes" id="UP000063308">
    <property type="component" value="Chromosome"/>
</dbReference>